<keyword evidence="2" id="KW-1185">Reference proteome</keyword>
<dbReference type="AlphaFoldDB" id="A0A7Y9Y1W7"/>
<dbReference type="EMBL" id="JACBZF010000018">
    <property type="protein sequence ID" value="NYH97213.1"/>
    <property type="molecule type" value="Genomic_DNA"/>
</dbReference>
<comment type="caution">
    <text evidence="1">The sequence shown here is derived from an EMBL/GenBank/DDBJ whole genome shotgun (WGS) entry which is preliminary data.</text>
</comment>
<organism evidence="1 2">
    <name type="scientific">Novosphingobium marinum</name>
    <dbReference type="NCBI Taxonomy" id="1514948"/>
    <lineage>
        <taxon>Bacteria</taxon>
        <taxon>Pseudomonadati</taxon>
        <taxon>Pseudomonadota</taxon>
        <taxon>Alphaproteobacteria</taxon>
        <taxon>Sphingomonadales</taxon>
        <taxon>Sphingomonadaceae</taxon>
        <taxon>Novosphingobium</taxon>
    </lineage>
</organism>
<dbReference type="RefSeq" id="WP_179408968.1">
    <property type="nucleotide sequence ID" value="NZ_BMGF01000021.1"/>
</dbReference>
<name>A0A7Y9Y1W7_9SPHN</name>
<evidence type="ECO:0000313" key="1">
    <source>
        <dbReference type="EMBL" id="NYH97213.1"/>
    </source>
</evidence>
<dbReference type="Proteomes" id="UP000522081">
    <property type="component" value="Unassembled WGS sequence"/>
</dbReference>
<sequence>MGDSEPVVSFHTSIGSRWIPPFSFDGLFHRKLLNAKVKQLRDQPLHWSWARSSDWPRQRMIGSDFQHAREGGFGFVVEVATDRIFLVPRGWEEPEWGLASYDLERERWRDLGDFEPAPEHWIFPEAKERASP</sequence>
<reference evidence="1 2" key="1">
    <citation type="submission" date="2020-07" db="EMBL/GenBank/DDBJ databases">
        <title>Genomic Encyclopedia of Type Strains, Phase IV (KMG-IV): sequencing the most valuable type-strain genomes for metagenomic binning, comparative biology and taxonomic classification.</title>
        <authorList>
            <person name="Goeker M."/>
        </authorList>
    </citation>
    <scope>NUCLEOTIDE SEQUENCE [LARGE SCALE GENOMIC DNA]</scope>
    <source>
        <strain evidence="1 2">DSM 29043</strain>
    </source>
</reference>
<proteinExistence type="predicted"/>
<protein>
    <submittedName>
        <fullName evidence="1">Uncharacterized protein</fullName>
    </submittedName>
</protein>
<evidence type="ECO:0000313" key="2">
    <source>
        <dbReference type="Proteomes" id="UP000522081"/>
    </source>
</evidence>
<accession>A0A7Y9Y1W7</accession>
<gene>
    <name evidence="1" type="ORF">FHS75_003574</name>
</gene>